<organism evidence="1 2">
    <name type="scientific">Setaria italica</name>
    <name type="common">Foxtail millet</name>
    <name type="synonym">Panicum italicum</name>
    <dbReference type="NCBI Taxonomy" id="4555"/>
    <lineage>
        <taxon>Eukaryota</taxon>
        <taxon>Viridiplantae</taxon>
        <taxon>Streptophyta</taxon>
        <taxon>Embryophyta</taxon>
        <taxon>Tracheophyta</taxon>
        <taxon>Spermatophyta</taxon>
        <taxon>Magnoliopsida</taxon>
        <taxon>Liliopsida</taxon>
        <taxon>Poales</taxon>
        <taxon>Poaceae</taxon>
        <taxon>PACMAD clade</taxon>
        <taxon>Panicoideae</taxon>
        <taxon>Panicodae</taxon>
        <taxon>Paniceae</taxon>
        <taxon>Cenchrinae</taxon>
        <taxon>Setaria</taxon>
    </lineage>
</organism>
<reference evidence="2" key="1">
    <citation type="journal article" date="2012" name="Nat. Biotechnol.">
        <title>Reference genome sequence of the model plant Setaria.</title>
        <authorList>
            <person name="Bennetzen J.L."/>
            <person name="Schmutz J."/>
            <person name="Wang H."/>
            <person name="Percifield R."/>
            <person name="Hawkins J."/>
            <person name="Pontaroli A.C."/>
            <person name="Estep M."/>
            <person name="Feng L."/>
            <person name="Vaughn J.N."/>
            <person name="Grimwood J."/>
            <person name="Jenkins J."/>
            <person name="Barry K."/>
            <person name="Lindquist E."/>
            <person name="Hellsten U."/>
            <person name="Deshpande S."/>
            <person name="Wang X."/>
            <person name="Wu X."/>
            <person name="Mitros T."/>
            <person name="Triplett J."/>
            <person name="Yang X."/>
            <person name="Ye C.Y."/>
            <person name="Mauro-Herrera M."/>
            <person name="Wang L."/>
            <person name="Li P."/>
            <person name="Sharma M."/>
            <person name="Sharma R."/>
            <person name="Ronald P.C."/>
            <person name="Panaud O."/>
            <person name="Kellogg E.A."/>
            <person name="Brutnell T.P."/>
            <person name="Doust A.N."/>
            <person name="Tuskan G.A."/>
            <person name="Rokhsar D."/>
            <person name="Devos K.M."/>
        </authorList>
    </citation>
    <scope>NUCLEOTIDE SEQUENCE [LARGE SCALE GENOMIC DNA]</scope>
    <source>
        <strain evidence="2">cv. Yugu1</strain>
    </source>
</reference>
<dbReference type="InterPro" id="IPR012871">
    <property type="entry name" value="DUF1668_ORYSA"/>
</dbReference>
<dbReference type="Gramene" id="KQL01146">
    <property type="protein sequence ID" value="KQL01146"/>
    <property type="gene ID" value="SETIT_015512mg"/>
</dbReference>
<dbReference type="EMBL" id="AGNK02003629">
    <property type="status" value="NOT_ANNOTATED_CDS"/>
    <property type="molecule type" value="Genomic_DNA"/>
</dbReference>
<proteinExistence type="predicted"/>
<evidence type="ECO:0000313" key="1">
    <source>
        <dbReference type="EnsemblPlants" id="KQL01146"/>
    </source>
</evidence>
<dbReference type="HOGENOM" id="CLU_1290914_0_0_1"/>
<accession>K3YMN1</accession>
<keyword evidence="2" id="KW-1185">Reference proteome</keyword>
<dbReference type="EnsemblPlants" id="KQL01146">
    <property type="protein sequence ID" value="KQL01146"/>
    <property type="gene ID" value="SETIT_015512mg"/>
</dbReference>
<sequence length="214" mass="23756">MVIIAVGKKCTWRMEPSSVPFYLCHGGVIRSYAVHPGGNRFYVSVTPGKHYSSNTGYYGDDIPGLTKAKEKAAETKAGTYTYRVKSRYYDPELDAWVGFDMDCHGNLCKIGSCDIPSRSWGSPEPPTWKLCEKNLSLATTSAGQNTDVLVGMGSGKFCLVQSKPRNGVHDCSGDGDKFELHTGELTITDRRLISSYVLSRYAEYENFSMQAFWI</sequence>
<dbReference type="InParanoid" id="K3YMN1"/>
<evidence type="ECO:0000313" key="2">
    <source>
        <dbReference type="Proteomes" id="UP000004995"/>
    </source>
</evidence>
<dbReference type="AlphaFoldDB" id="K3YMN1"/>
<dbReference type="Proteomes" id="UP000004995">
    <property type="component" value="Unassembled WGS sequence"/>
</dbReference>
<reference evidence="1" key="2">
    <citation type="submission" date="2018-08" db="UniProtKB">
        <authorList>
            <consortium name="EnsemblPlants"/>
        </authorList>
    </citation>
    <scope>IDENTIFICATION</scope>
    <source>
        <strain evidence="1">Yugu1</strain>
    </source>
</reference>
<dbReference type="PANTHER" id="PTHR33085">
    <property type="entry name" value="OS12G0113100 PROTEIN-RELATED"/>
    <property type="match status" value="1"/>
</dbReference>
<dbReference type="Pfam" id="PF07893">
    <property type="entry name" value="DUF1668"/>
    <property type="match status" value="1"/>
</dbReference>
<dbReference type="PANTHER" id="PTHR33085:SF62">
    <property type="entry name" value="OS03G0632600 PROTEIN"/>
    <property type="match status" value="1"/>
</dbReference>
<protein>
    <submittedName>
        <fullName evidence="1">Uncharacterized protein</fullName>
    </submittedName>
</protein>
<name>K3YMN1_SETIT</name>